<keyword evidence="3" id="KW-1185">Reference proteome</keyword>
<accession>A0ABU8H850</accession>
<gene>
    <name evidence="2" type="ORF">WAK64_00240</name>
</gene>
<protein>
    <submittedName>
        <fullName evidence="2">DinB family protein</fullName>
    </submittedName>
</protein>
<dbReference type="Gene3D" id="1.20.120.450">
    <property type="entry name" value="dinb family like domain"/>
    <property type="match status" value="1"/>
</dbReference>
<comment type="caution">
    <text evidence="2">The sequence shown here is derived from an EMBL/GenBank/DDBJ whole genome shotgun (WGS) entry which is preliminary data.</text>
</comment>
<reference evidence="2 3" key="1">
    <citation type="journal article" date="2018" name="J. Microbiol.">
        <title>Bacillus spongiae sp. nov., isolated from sponge of Jeju Island.</title>
        <authorList>
            <person name="Lee G.E."/>
            <person name="Im W.T."/>
            <person name="Park J.S."/>
        </authorList>
    </citation>
    <scope>NUCLEOTIDE SEQUENCE [LARGE SCALE GENOMIC DNA]</scope>
    <source>
        <strain evidence="2 3">135PIL107-10</strain>
    </source>
</reference>
<proteinExistence type="predicted"/>
<dbReference type="Pfam" id="PF12867">
    <property type="entry name" value="DinB_2"/>
    <property type="match status" value="1"/>
</dbReference>
<dbReference type="SUPFAM" id="SSF109854">
    <property type="entry name" value="DinB/YfiT-like putative metalloenzymes"/>
    <property type="match status" value="1"/>
</dbReference>
<dbReference type="InterPro" id="IPR024775">
    <property type="entry name" value="DinB-like"/>
</dbReference>
<name>A0ABU8H850_9BACI</name>
<evidence type="ECO:0000313" key="3">
    <source>
        <dbReference type="Proteomes" id="UP001312865"/>
    </source>
</evidence>
<feature type="domain" description="DinB-like" evidence="1">
    <location>
        <begin position="30"/>
        <end position="146"/>
    </location>
</feature>
<sequence>MTNLNEIYGETLVKSLKGERGHIPIERALSDIDFELAGKRINELPYTIYEQVNHMLYWQDKFLEFLQGRQPDMPTSVKETWPEEDKPQNQEEWETIINRLLLGVEKACEIAMTVKLNEPLEKWPTEHKAGILRNMASHNSYHLGEIVLMRRLFRAWPPPGGGYPA</sequence>
<dbReference type="InterPro" id="IPR034660">
    <property type="entry name" value="DinB/YfiT-like"/>
</dbReference>
<dbReference type="RefSeq" id="WP_336584912.1">
    <property type="nucleotide sequence ID" value="NZ_JBBAXC010000001.1"/>
</dbReference>
<evidence type="ECO:0000313" key="2">
    <source>
        <dbReference type="EMBL" id="MEI5905492.1"/>
    </source>
</evidence>
<dbReference type="EMBL" id="JBBAXC010000001">
    <property type="protein sequence ID" value="MEI5905492.1"/>
    <property type="molecule type" value="Genomic_DNA"/>
</dbReference>
<dbReference type="Proteomes" id="UP001312865">
    <property type="component" value="Unassembled WGS sequence"/>
</dbReference>
<evidence type="ECO:0000259" key="1">
    <source>
        <dbReference type="Pfam" id="PF12867"/>
    </source>
</evidence>
<organism evidence="2 3">
    <name type="scientific">Bacillus spongiae</name>
    <dbReference type="NCBI Taxonomy" id="2683610"/>
    <lineage>
        <taxon>Bacteria</taxon>
        <taxon>Bacillati</taxon>
        <taxon>Bacillota</taxon>
        <taxon>Bacilli</taxon>
        <taxon>Bacillales</taxon>
        <taxon>Bacillaceae</taxon>
        <taxon>Bacillus</taxon>
    </lineage>
</organism>